<dbReference type="InterPro" id="IPR000210">
    <property type="entry name" value="BTB/POZ_dom"/>
</dbReference>
<dbReference type="FunFam" id="3.30.70.2000:FF:000001">
    <property type="entry name" value="Potassium channel tetramerization domain-containing 17"/>
    <property type="match status" value="1"/>
</dbReference>
<dbReference type="SUPFAM" id="SSF54695">
    <property type="entry name" value="POZ domain"/>
    <property type="match status" value="1"/>
</dbReference>
<dbReference type="GO" id="GO:0043161">
    <property type="term" value="P:proteasome-mediated ubiquitin-dependent protein catabolic process"/>
    <property type="evidence" value="ECO:0007669"/>
    <property type="project" value="TreeGrafter"/>
</dbReference>
<dbReference type="AlphaFoldDB" id="A0AAJ7L2K9"/>
<dbReference type="SMART" id="SM00225">
    <property type="entry name" value="BTB"/>
    <property type="match status" value="1"/>
</dbReference>
<dbReference type="CDD" id="cd18362">
    <property type="entry name" value="BTB_POZ_KCTD2-like"/>
    <property type="match status" value="1"/>
</dbReference>
<dbReference type="PANTHER" id="PTHR14958:SF29">
    <property type="entry name" value="INSOMNIAC, ISOFORM B"/>
    <property type="match status" value="1"/>
</dbReference>
<protein>
    <submittedName>
        <fullName evidence="3">BTB/POZ domain-containing protein KCTD5</fullName>
    </submittedName>
</protein>
<keyword evidence="2" id="KW-1185">Reference proteome</keyword>
<feature type="domain" description="BTB" evidence="1">
    <location>
        <begin position="7"/>
        <end position="109"/>
    </location>
</feature>
<dbReference type="RefSeq" id="XP_018493840.1">
    <property type="nucleotide sequence ID" value="XM_018638324.1"/>
</dbReference>
<dbReference type="Gene3D" id="6.10.140.750">
    <property type="match status" value="1"/>
</dbReference>
<gene>
    <name evidence="3" type="primary">LOC100907197</name>
</gene>
<dbReference type="FunFam" id="3.30.710.10:FF:000005">
    <property type="entry name" value="Potassium channel tetramerization domain-containing 17"/>
    <property type="match status" value="1"/>
</dbReference>
<dbReference type="PANTHER" id="PTHR14958">
    <property type="entry name" value="POTASSIUM CHANNEL TETRAMERISATION DOMAIN CONTAINING PROTEIN"/>
    <property type="match status" value="1"/>
</dbReference>
<evidence type="ECO:0000259" key="1">
    <source>
        <dbReference type="SMART" id="SM00225"/>
    </source>
</evidence>
<reference evidence="3" key="1">
    <citation type="submission" date="2025-08" db="UniProtKB">
        <authorList>
            <consortium name="RefSeq"/>
        </authorList>
    </citation>
    <scope>IDENTIFICATION</scope>
</reference>
<organism evidence="2 3">
    <name type="scientific">Galendromus occidentalis</name>
    <name type="common">western predatory mite</name>
    <dbReference type="NCBI Taxonomy" id="34638"/>
    <lineage>
        <taxon>Eukaryota</taxon>
        <taxon>Metazoa</taxon>
        <taxon>Ecdysozoa</taxon>
        <taxon>Arthropoda</taxon>
        <taxon>Chelicerata</taxon>
        <taxon>Arachnida</taxon>
        <taxon>Acari</taxon>
        <taxon>Parasitiformes</taxon>
        <taxon>Mesostigmata</taxon>
        <taxon>Gamasina</taxon>
        <taxon>Phytoseioidea</taxon>
        <taxon>Phytoseiidae</taxon>
        <taxon>Typhlodrominae</taxon>
        <taxon>Galendromus</taxon>
    </lineage>
</organism>
<dbReference type="Proteomes" id="UP000694867">
    <property type="component" value="Unplaced"/>
</dbReference>
<dbReference type="Gene3D" id="3.30.710.10">
    <property type="entry name" value="Potassium Channel Kv1.1, Chain A"/>
    <property type="match status" value="1"/>
</dbReference>
<dbReference type="Gene3D" id="3.30.70.2000">
    <property type="match status" value="1"/>
</dbReference>
<name>A0AAJ7L2K9_9ACAR</name>
<evidence type="ECO:0000313" key="3">
    <source>
        <dbReference type="RefSeq" id="XP_018493840.1"/>
    </source>
</evidence>
<dbReference type="KEGG" id="goe:100907197"/>
<dbReference type="GO" id="GO:0051260">
    <property type="term" value="P:protein homooligomerization"/>
    <property type="evidence" value="ECO:0007669"/>
    <property type="project" value="InterPro"/>
</dbReference>
<proteinExistence type="predicted"/>
<accession>A0AAJ7L2K9</accession>
<dbReference type="InterPro" id="IPR011333">
    <property type="entry name" value="SKP1/BTB/POZ_sf"/>
</dbReference>
<sequence length="190" mass="21935">MHSNTKEWVRFNVGGQHFLTTKATLARDKSSFLYRICQDDPDLETDIDETGAYMIDRDPTFFAPVLNFFRHGKLIMDKNLPEQGVLEEAEFFNVAELVTLLKNLISEHNRPENRNVYRVLQCHEDEVTQMISTMSDGWRFEQLIPIGSSYNYGNDDQAEFLCVVSRECSTSQGLRGTDRAQLIQQKASRM</sequence>
<dbReference type="InterPro" id="IPR003131">
    <property type="entry name" value="T1-type_BTB"/>
</dbReference>
<dbReference type="Pfam" id="PF02214">
    <property type="entry name" value="BTB_2"/>
    <property type="match status" value="1"/>
</dbReference>
<evidence type="ECO:0000313" key="2">
    <source>
        <dbReference type="Proteomes" id="UP000694867"/>
    </source>
</evidence>
<dbReference type="GO" id="GO:0005737">
    <property type="term" value="C:cytoplasm"/>
    <property type="evidence" value="ECO:0007669"/>
    <property type="project" value="TreeGrafter"/>
</dbReference>
<dbReference type="GO" id="GO:0031463">
    <property type="term" value="C:Cul3-RING ubiquitin ligase complex"/>
    <property type="evidence" value="ECO:0007669"/>
    <property type="project" value="TreeGrafter"/>
</dbReference>
<dbReference type="GeneID" id="100907197"/>
<dbReference type="GO" id="GO:0097602">
    <property type="term" value="F:cullin family protein binding"/>
    <property type="evidence" value="ECO:0007669"/>
    <property type="project" value="TreeGrafter"/>
</dbReference>